<organism evidence="1 2">
    <name type="scientific">Streptomyces thermospinosisporus</name>
    <dbReference type="NCBI Taxonomy" id="161482"/>
    <lineage>
        <taxon>Bacteria</taxon>
        <taxon>Bacillati</taxon>
        <taxon>Actinomycetota</taxon>
        <taxon>Actinomycetes</taxon>
        <taxon>Kitasatosporales</taxon>
        <taxon>Streptomycetaceae</taxon>
        <taxon>Streptomyces</taxon>
    </lineage>
</organism>
<gene>
    <name evidence="1" type="ORF">GCM10009601_62780</name>
</gene>
<proteinExistence type="predicted"/>
<sequence>MRQLVEEFGTGYQRTAVYRTDSGYLWVRSPGPDRPGGMVESGPELRAALTAHTPRGMALRLAEKADESLVYRVEGCKTAARVALGQQGGADRGERLASAAHATGRSLAGLHADVPVTAAEASPPALSRVIRWMSTEQGPRGAAALHGVLYTYLGSARWRRVLRWCQEFAEPGHAGTVLLHGAPSLGSVVLASEGSCPLAWCR</sequence>
<dbReference type="Proteomes" id="UP001500973">
    <property type="component" value="Unassembled WGS sequence"/>
</dbReference>
<reference evidence="1 2" key="1">
    <citation type="journal article" date="2019" name="Int. J. Syst. Evol. Microbiol.">
        <title>The Global Catalogue of Microorganisms (GCM) 10K type strain sequencing project: providing services to taxonomists for standard genome sequencing and annotation.</title>
        <authorList>
            <consortium name="The Broad Institute Genomics Platform"/>
            <consortium name="The Broad Institute Genome Sequencing Center for Infectious Disease"/>
            <person name="Wu L."/>
            <person name="Ma J."/>
        </authorList>
    </citation>
    <scope>NUCLEOTIDE SEQUENCE [LARGE SCALE GENOMIC DNA]</scope>
    <source>
        <strain evidence="1 2">JCM 11756</strain>
    </source>
</reference>
<comment type="caution">
    <text evidence="1">The sequence shown here is derived from an EMBL/GenBank/DDBJ whole genome shotgun (WGS) entry which is preliminary data.</text>
</comment>
<evidence type="ECO:0000313" key="1">
    <source>
        <dbReference type="EMBL" id="GAA1435946.1"/>
    </source>
</evidence>
<evidence type="ECO:0000313" key="2">
    <source>
        <dbReference type="Proteomes" id="UP001500973"/>
    </source>
</evidence>
<accession>A0ABN1Z7L8</accession>
<name>A0ABN1Z7L8_9ACTN</name>
<protein>
    <submittedName>
        <fullName evidence="1">Uncharacterized protein</fullName>
    </submittedName>
</protein>
<keyword evidence="2" id="KW-1185">Reference proteome</keyword>
<dbReference type="EMBL" id="BAAAIZ010000139">
    <property type="protein sequence ID" value="GAA1435946.1"/>
    <property type="molecule type" value="Genomic_DNA"/>
</dbReference>